<evidence type="ECO:0000256" key="7">
    <source>
        <dbReference type="ARBA" id="ARBA00023002"/>
    </source>
</evidence>
<dbReference type="SUPFAM" id="SSF53706">
    <property type="entry name" value="Formate dehydrogenase/DMSO reductase, domains 1-3"/>
    <property type="match status" value="1"/>
</dbReference>
<dbReference type="InterPro" id="IPR009010">
    <property type="entry name" value="Asp_de-COase-like_dom_sf"/>
</dbReference>
<dbReference type="GO" id="GO:0046872">
    <property type="term" value="F:metal ion binding"/>
    <property type="evidence" value="ECO:0007669"/>
    <property type="project" value="UniProtKB-KW"/>
</dbReference>
<sequence>MKGTNRRQFLKLLGASALAPAIAKAEAFEEKVDLGSIGTLELSKTVERRSICMWCSVGCGLIFYTKGNDVLDVEGDPDNPLNRGKLCVKGKASIAMFGSKNPLRLKNPMIRTNPKPDYKKFIEMKDADEMYNYLKQFKPVWKEVTWEEAFAYISKKWKELLKESNVKAYHEYDGKVCDSKAGCYFYEGNKYPIMIMAGAKLLNEEAYVIRKMSMLFGSNNIDHDARRCHSSTVAGLAATLGFGAQTQSFPDVGYIAVYLILGGNPADAHPVSMKPVIESKERGTLKLVVVDPKFGRTAAKANLFAFHRPGTDVALLYYILHYAFYEKKIDQLEAFKEYIKRTNVDMEEINEFKELVKRYDANEVSKITGVPVDKLKKIAELYVNNSGVATNFKRFSSIEWAMGLTQHTTGVQNIRAAAIVQLALGNMGFPGGGLNPYRGHNNVQGTTDMCILAHVFPGYIKIPSNSKQIRAYQEWKLQGFPDAFNWKPSQSACKALGLKCSCNGNECSLEVNSKALLWSWWFMNWRRFELTMGTFVGTEPEDRPWDENSKVISDLPFFVGYNEITYVKGTLVDDVLKGILLFAENPAVSDPNAKLTWASLSKMKLVVLADVFETETAWFADVLLPGAIQYEKEGSITNSNRWLQWSDRVALPPGDAKPDLWIMVKLYERLRQDGIVRLPSEEAGKNKEEVTVIHPYTKEKIVMYERPIEPYMDYSYPSQWEDFSEVNPRIVYREIDAAVDLYNGMYDWAHMYPLAKRRVAQPRSVKEVDGLLDSGALKHPNTNTPLRLYKDWGWSWPKNVRILYNLWTLEKTFGMEDYWEFPKGKYAVGESLDGRRVRITGETGEIVDSKTGTLRPAFVPGHNFYLGKFYKRAWTVYGKQMTDLFGGVANPSELMKEGKSLGITVLINKNGYKVVKLSELGVRYPVQESVYYDPEVVEKGKALFKKPYFVGTKVVEGKKVKYVDWKEWKEYHDSFISEFSSCVGNDPNNYRPCVKKFIEKYGEWFAIGRKGVTLAYSLDYPMHFEPAESPSLELAKKYPQIAWRKPFNKMFIFPPKVLPQLGAEIALTLGELERQMPKDAKPIVLTTNRLEEHWHTGALSRNNPYLAELVPEPFAHIPEPLAKELGIKSGDVVEIGSARAKIYVRAMVTHRMPKLDIAGETVYNVNIPWPFGYAGSHRTPSVANLLTPEVGDIITSIQESKVFLGWIRKAPKDKYVFEREAELPNIREEGWL</sequence>
<reference evidence="11" key="1">
    <citation type="submission" date="2013-11" db="EMBL/GenBank/DDBJ databases">
        <title>Comparative genomics of Ignicoccus.</title>
        <authorList>
            <person name="Podar M."/>
        </authorList>
    </citation>
    <scope>NUCLEOTIDE SEQUENCE</scope>
    <source>
        <strain evidence="11">DSM 13166</strain>
    </source>
</reference>
<keyword evidence="4" id="KW-0004">4Fe-4S</keyword>
<dbReference type="KEGG" id="ipc:IPA_06700"/>
<evidence type="ECO:0000256" key="6">
    <source>
        <dbReference type="ARBA" id="ARBA00022729"/>
    </source>
</evidence>
<dbReference type="PROSITE" id="PS51318">
    <property type="entry name" value="TAT"/>
    <property type="match status" value="1"/>
</dbReference>
<proteinExistence type="inferred from homology"/>
<dbReference type="PANTHER" id="PTHR43598:SF5">
    <property type="entry name" value="DMSO REDUCTASE CHAIN A"/>
    <property type="match status" value="1"/>
</dbReference>
<comment type="subcellular location">
    <subcellularLocation>
        <location evidence="2">Cell envelope</location>
    </subcellularLocation>
</comment>
<dbReference type="Pfam" id="PF04879">
    <property type="entry name" value="Molybdop_Fe4S4"/>
    <property type="match status" value="1"/>
</dbReference>
<dbReference type="GO" id="GO:0043546">
    <property type="term" value="F:molybdopterin cofactor binding"/>
    <property type="evidence" value="ECO:0007669"/>
    <property type="project" value="InterPro"/>
</dbReference>
<evidence type="ECO:0000256" key="3">
    <source>
        <dbReference type="ARBA" id="ARBA00010312"/>
    </source>
</evidence>
<gene>
    <name evidence="11" type="ORF">IPA_06700</name>
</gene>
<evidence type="ECO:0000259" key="10">
    <source>
        <dbReference type="PROSITE" id="PS51669"/>
    </source>
</evidence>
<keyword evidence="9" id="KW-0411">Iron-sulfur</keyword>
<dbReference type="InterPro" id="IPR006657">
    <property type="entry name" value="MoPterin_dinucl-bd_dom"/>
</dbReference>
<dbReference type="Gene3D" id="2.20.25.90">
    <property type="entry name" value="ADC-like domains"/>
    <property type="match status" value="1"/>
</dbReference>
<evidence type="ECO:0000256" key="9">
    <source>
        <dbReference type="ARBA" id="ARBA00023014"/>
    </source>
</evidence>
<dbReference type="SMART" id="SM00926">
    <property type="entry name" value="Molybdop_Fe4S4"/>
    <property type="match status" value="1"/>
</dbReference>
<organism evidence="11 12">
    <name type="scientific">Ignicoccus pacificus DSM 13166</name>
    <dbReference type="NCBI Taxonomy" id="940294"/>
    <lineage>
        <taxon>Archaea</taxon>
        <taxon>Thermoproteota</taxon>
        <taxon>Thermoprotei</taxon>
        <taxon>Desulfurococcales</taxon>
        <taxon>Desulfurococcaceae</taxon>
        <taxon>Ignicoccus</taxon>
    </lineage>
</organism>
<dbReference type="InterPro" id="IPR006311">
    <property type="entry name" value="TAT_signal"/>
</dbReference>
<dbReference type="Gene3D" id="2.40.40.20">
    <property type="match status" value="1"/>
</dbReference>
<dbReference type="GO" id="GO:0016491">
    <property type="term" value="F:oxidoreductase activity"/>
    <property type="evidence" value="ECO:0007669"/>
    <property type="project" value="UniProtKB-KW"/>
</dbReference>
<accession>A0A977K9T4</accession>
<feature type="domain" description="4Fe-4S Mo/W bis-MGD-type" evidence="10">
    <location>
        <begin position="45"/>
        <end position="101"/>
    </location>
</feature>
<comment type="cofactor">
    <cofactor evidence="1">
        <name>[4Fe-4S] cluster</name>
        <dbReference type="ChEBI" id="CHEBI:49883"/>
    </cofactor>
</comment>
<evidence type="ECO:0000313" key="11">
    <source>
        <dbReference type="EMBL" id="UXD21682.1"/>
    </source>
</evidence>
<evidence type="ECO:0000313" key="12">
    <source>
        <dbReference type="Proteomes" id="UP001063698"/>
    </source>
</evidence>
<dbReference type="Gene3D" id="3.40.50.740">
    <property type="match status" value="2"/>
</dbReference>
<keyword evidence="6" id="KW-0732">Signal</keyword>
<dbReference type="AlphaFoldDB" id="A0A977K9T4"/>
<evidence type="ECO:0000256" key="5">
    <source>
        <dbReference type="ARBA" id="ARBA00022723"/>
    </source>
</evidence>
<comment type="similarity">
    <text evidence="3">Belongs to the prokaryotic molybdopterin-containing oxidoreductase family.</text>
</comment>
<keyword evidence="5" id="KW-0479">Metal-binding</keyword>
<dbReference type="Gene3D" id="3.40.228.10">
    <property type="entry name" value="Dimethylsulfoxide Reductase, domain 2"/>
    <property type="match status" value="1"/>
</dbReference>
<dbReference type="InterPro" id="IPR006963">
    <property type="entry name" value="Mopterin_OxRdtase_4Fe-4S_dom"/>
</dbReference>
<dbReference type="SUPFAM" id="SSF50692">
    <property type="entry name" value="ADC-like"/>
    <property type="match status" value="1"/>
</dbReference>
<dbReference type="Pfam" id="PF01568">
    <property type="entry name" value="Molydop_binding"/>
    <property type="match status" value="1"/>
</dbReference>
<dbReference type="InterPro" id="IPR006656">
    <property type="entry name" value="Mopterin_OxRdtase"/>
</dbReference>
<dbReference type="Proteomes" id="UP001063698">
    <property type="component" value="Chromosome"/>
</dbReference>
<dbReference type="Pfam" id="PF00384">
    <property type="entry name" value="Molybdopterin"/>
    <property type="match status" value="1"/>
</dbReference>
<dbReference type="GO" id="GO:0051539">
    <property type="term" value="F:4 iron, 4 sulfur cluster binding"/>
    <property type="evidence" value="ECO:0007669"/>
    <property type="project" value="UniProtKB-KW"/>
</dbReference>
<evidence type="ECO:0000256" key="8">
    <source>
        <dbReference type="ARBA" id="ARBA00023004"/>
    </source>
</evidence>
<evidence type="ECO:0000256" key="1">
    <source>
        <dbReference type="ARBA" id="ARBA00001966"/>
    </source>
</evidence>
<evidence type="ECO:0000256" key="2">
    <source>
        <dbReference type="ARBA" id="ARBA00004196"/>
    </source>
</evidence>
<evidence type="ECO:0000256" key="4">
    <source>
        <dbReference type="ARBA" id="ARBA00022485"/>
    </source>
</evidence>
<keyword evidence="12" id="KW-1185">Reference proteome</keyword>
<keyword evidence="8" id="KW-0408">Iron</keyword>
<name>A0A977K9T4_9CREN</name>
<keyword evidence="7" id="KW-0560">Oxidoreductase</keyword>
<dbReference type="PROSITE" id="PS51669">
    <property type="entry name" value="4FE4S_MOW_BIS_MGD"/>
    <property type="match status" value="1"/>
</dbReference>
<protein>
    <submittedName>
        <fullName evidence="11">Formate dehydrogenase</fullName>
    </submittedName>
</protein>
<dbReference type="PANTHER" id="PTHR43598">
    <property type="entry name" value="TUNGSTEN-CONTAINING FORMYLMETHANOFURAN DEHYDROGENASE 2 SUBUNIT B"/>
    <property type="match status" value="1"/>
</dbReference>
<dbReference type="EMBL" id="CP006868">
    <property type="protein sequence ID" value="UXD21682.1"/>
    <property type="molecule type" value="Genomic_DNA"/>
</dbReference>